<keyword evidence="3" id="KW-1185">Reference proteome</keyword>
<accession>A0AAD1ZZD4</accession>
<feature type="region of interest" description="Disordered" evidence="1">
    <location>
        <begin position="1"/>
        <end position="30"/>
    </location>
</feature>
<feature type="compositionally biased region" description="Low complexity" evidence="1">
    <location>
        <begin position="1"/>
        <end position="13"/>
    </location>
</feature>
<sequence length="104" mass="10866">MAATISVSPVNHSPSPPIFPSDVPVPGKAHSKRSLVTAPCDWSSRLFLFSAPPSSIPLPPNTDAGQSPVASQLDLNNCKGFHPSLYGILPTHAPLSFTSTTAFS</sequence>
<dbReference type="Proteomes" id="UP000834106">
    <property type="component" value="Chromosome 16"/>
</dbReference>
<dbReference type="EMBL" id="OU503051">
    <property type="protein sequence ID" value="CAI9778411.1"/>
    <property type="molecule type" value="Genomic_DNA"/>
</dbReference>
<organism evidence="2 3">
    <name type="scientific">Fraxinus pennsylvanica</name>
    <dbReference type="NCBI Taxonomy" id="56036"/>
    <lineage>
        <taxon>Eukaryota</taxon>
        <taxon>Viridiplantae</taxon>
        <taxon>Streptophyta</taxon>
        <taxon>Embryophyta</taxon>
        <taxon>Tracheophyta</taxon>
        <taxon>Spermatophyta</taxon>
        <taxon>Magnoliopsida</taxon>
        <taxon>eudicotyledons</taxon>
        <taxon>Gunneridae</taxon>
        <taxon>Pentapetalae</taxon>
        <taxon>asterids</taxon>
        <taxon>lamiids</taxon>
        <taxon>Lamiales</taxon>
        <taxon>Oleaceae</taxon>
        <taxon>Oleeae</taxon>
        <taxon>Fraxinus</taxon>
    </lineage>
</organism>
<evidence type="ECO:0000313" key="2">
    <source>
        <dbReference type="EMBL" id="CAI9778411.1"/>
    </source>
</evidence>
<gene>
    <name evidence="2" type="ORF">FPE_LOCUS25841</name>
</gene>
<name>A0AAD1ZZD4_9LAMI</name>
<proteinExistence type="predicted"/>
<reference evidence="2" key="1">
    <citation type="submission" date="2023-05" db="EMBL/GenBank/DDBJ databases">
        <authorList>
            <person name="Huff M."/>
        </authorList>
    </citation>
    <scope>NUCLEOTIDE SEQUENCE</scope>
</reference>
<evidence type="ECO:0000313" key="3">
    <source>
        <dbReference type="Proteomes" id="UP000834106"/>
    </source>
</evidence>
<evidence type="ECO:0000256" key="1">
    <source>
        <dbReference type="SAM" id="MobiDB-lite"/>
    </source>
</evidence>
<protein>
    <submittedName>
        <fullName evidence="2">Uncharacterized protein</fullName>
    </submittedName>
</protein>
<dbReference type="AlphaFoldDB" id="A0AAD1ZZD4"/>